<dbReference type="RefSeq" id="WP_283371230.1">
    <property type="nucleotide sequence ID" value="NZ_JASHID010000016.1"/>
</dbReference>
<keyword evidence="2" id="KW-1185">Reference proteome</keyword>
<comment type="caution">
    <text evidence="1">The sequence shown here is derived from an EMBL/GenBank/DDBJ whole genome shotgun (WGS) entry which is preliminary data.</text>
</comment>
<organism evidence="1 2">
    <name type="scientific">Flectobacillus longus</name>
    <dbReference type="NCBI Taxonomy" id="2984207"/>
    <lineage>
        <taxon>Bacteria</taxon>
        <taxon>Pseudomonadati</taxon>
        <taxon>Bacteroidota</taxon>
        <taxon>Cytophagia</taxon>
        <taxon>Cytophagales</taxon>
        <taxon>Flectobacillaceae</taxon>
        <taxon>Flectobacillus</taxon>
    </lineage>
</organism>
<accession>A0ABT6YSI9</accession>
<proteinExistence type="predicted"/>
<name>A0ABT6YSI9_9BACT</name>
<evidence type="ECO:0000313" key="2">
    <source>
        <dbReference type="Proteomes" id="UP001236569"/>
    </source>
</evidence>
<gene>
    <name evidence="1" type="ORF">QM480_18875</name>
</gene>
<dbReference type="InterPro" id="IPR011990">
    <property type="entry name" value="TPR-like_helical_dom_sf"/>
</dbReference>
<dbReference type="EMBL" id="JASHID010000016">
    <property type="protein sequence ID" value="MDI9866412.1"/>
    <property type="molecule type" value="Genomic_DNA"/>
</dbReference>
<protein>
    <submittedName>
        <fullName evidence="1">Tetratricopeptide repeat protein</fullName>
    </submittedName>
</protein>
<sequence>MNQFRLEQLRKFYEEEPNDPFNAYALATELLKFDLQAARQLFEELITNHPNYWATYYHAAALYTTLEEFDLAEQTYQKGIEITANLQNEKALKELKGAYQMFLDEREEW</sequence>
<dbReference type="Proteomes" id="UP001236569">
    <property type="component" value="Unassembled WGS sequence"/>
</dbReference>
<dbReference type="SUPFAM" id="SSF48452">
    <property type="entry name" value="TPR-like"/>
    <property type="match status" value="1"/>
</dbReference>
<evidence type="ECO:0000313" key="1">
    <source>
        <dbReference type="EMBL" id="MDI9866412.1"/>
    </source>
</evidence>
<dbReference type="Gene3D" id="1.25.40.10">
    <property type="entry name" value="Tetratricopeptide repeat domain"/>
    <property type="match status" value="1"/>
</dbReference>
<reference evidence="1 2" key="1">
    <citation type="submission" date="2023-05" db="EMBL/GenBank/DDBJ databases">
        <title>Novel species of genus Flectobacillus isolated from stream in China.</title>
        <authorList>
            <person name="Lu H."/>
        </authorList>
    </citation>
    <scope>NUCLEOTIDE SEQUENCE [LARGE SCALE GENOMIC DNA]</scope>
    <source>
        <strain evidence="1 2">DC10W</strain>
    </source>
</reference>